<feature type="domain" description="Cas12f1-like TNB" evidence="2">
    <location>
        <begin position="308"/>
        <end position="378"/>
    </location>
</feature>
<name>A0A7J3KH56_STAMA</name>
<dbReference type="GO" id="GO:0003677">
    <property type="term" value="F:DNA binding"/>
    <property type="evidence" value="ECO:0007669"/>
    <property type="project" value="UniProtKB-KW"/>
</dbReference>
<protein>
    <recommendedName>
        <fullName evidence="2">Cas12f1-like TNB domain-containing protein</fullName>
    </recommendedName>
</protein>
<dbReference type="EMBL" id="DTBE01000101">
    <property type="protein sequence ID" value="HGQ59808.1"/>
    <property type="molecule type" value="Genomic_DNA"/>
</dbReference>
<sequence length="422" mass="48269">MKNQPGSLERTVVLVSPELTSRKLTALSYVYEAYGEILREALDYMYSKNVVSWVKAKKELYRYFREKYPELSSHYIHEAIRDASTRLKSFLKLKKKGLAYTDKPEVKQWSVGCDNQLWKLTLQGVSLATHIGWVNIPLLLHKQFYRYYNTGWVLRSSCRWKLENGKLKLYVVFSKSAKQKGNYSKAIGVDVNENNVTLFILLDNKAVTVVTNHSRIVLGYAYRRRAIQLRYRNNSRTLRKALMKLREADVKKDLRNKVASFVVKIASAENAVVVLEKLPKRFQDRALEKNGLKSLDAHRLKQSAIRGIQKQIVEKALEHGVRVELVDPRGTSRLCPVCGSSLAPVTGNAQRRGWSPRFMKCTKCGFTHDRDVIGAWNIALKLNVSPVPLGSKGVHDLHVEWLVATMKRGEETQPVPEKPTET</sequence>
<dbReference type="InterPro" id="IPR010095">
    <property type="entry name" value="Cas12f1-like_TNB"/>
</dbReference>
<dbReference type="Pfam" id="PF07282">
    <property type="entry name" value="Cas12f1-like_TNB"/>
    <property type="match status" value="1"/>
</dbReference>
<evidence type="ECO:0000313" key="3">
    <source>
        <dbReference type="EMBL" id="HGQ59808.1"/>
    </source>
</evidence>
<evidence type="ECO:0000259" key="2">
    <source>
        <dbReference type="Pfam" id="PF07282"/>
    </source>
</evidence>
<organism evidence="3">
    <name type="scientific">Staphylothermus marinus</name>
    <dbReference type="NCBI Taxonomy" id="2280"/>
    <lineage>
        <taxon>Archaea</taxon>
        <taxon>Thermoproteota</taxon>
        <taxon>Thermoprotei</taxon>
        <taxon>Desulfurococcales</taxon>
        <taxon>Desulfurococcaceae</taxon>
        <taxon>Staphylothermus</taxon>
    </lineage>
</organism>
<comment type="caution">
    <text evidence="3">The sequence shown here is derived from an EMBL/GenBank/DDBJ whole genome shotgun (WGS) entry which is preliminary data.</text>
</comment>
<dbReference type="AlphaFoldDB" id="A0A7J3KH56"/>
<dbReference type="NCBIfam" id="NF040570">
    <property type="entry name" value="guided_TnpB"/>
    <property type="match status" value="1"/>
</dbReference>
<keyword evidence="1" id="KW-0238">DNA-binding</keyword>
<dbReference type="NCBIfam" id="TIGR01766">
    <property type="entry name" value="IS200/IS605 family accessory protein TnpB-like domain"/>
    <property type="match status" value="1"/>
</dbReference>
<evidence type="ECO:0000256" key="1">
    <source>
        <dbReference type="ARBA" id="ARBA00023125"/>
    </source>
</evidence>
<accession>A0A7J3KH56</accession>
<reference evidence="3" key="1">
    <citation type="journal article" date="2020" name="mSystems">
        <title>Genome- and Community-Level Interaction Insights into Carbon Utilization and Element Cycling Functions of Hydrothermarchaeota in Hydrothermal Sediment.</title>
        <authorList>
            <person name="Zhou Z."/>
            <person name="Liu Y."/>
            <person name="Xu W."/>
            <person name="Pan J."/>
            <person name="Luo Z.H."/>
            <person name="Li M."/>
        </authorList>
    </citation>
    <scope>NUCLEOTIDE SEQUENCE [LARGE SCALE GENOMIC DNA]</scope>
    <source>
        <strain evidence="3">SpSt-638</strain>
    </source>
</reference>
<gene>
    <name evidence="3" type="ORF">ENU09_03750</name>
</gene>
<proteinExistence type="predicted"/>